<dbReference type="InterPro" id="IPR041588">
    <property type="entry name" value="Integrase_H2C2"/>
</dbReference>
<reference evidence="3" key="1">
    <citation type="journal article" date="1997" name="Nucleic Acids Res.">
        <title>tRNAscan-SE: a program for improved detection of transfer RNA genes in genomic sequence.</title>
        <authorList>
            <person name="Lowe T.M."/>
            <person name="Eddy S.R."/>
        </authorList>
    </citation>
    <scope>NUCLEOTIDE SEQUENCE [LARGE SCALE GENOMIC DNA]</scope>
    <source>
        <strain evidence="3">r\B97-61/B2</strain>
    </source>
</reference>
<dbReference type="InterPro" id="IPR043502">
    <property type="entry name" value="DNA/RNA_pol_sf"/>
</dbReference>
<dbReference type="Pfam" id="PF17919">
    <property type="entry name" value="RT_RNaseH_2"/>
    <property type="match status" value="1"/>
</dbReference>
<dbReference type="SUPFAM" id="SSF53098">
    <property type="entry name" value="Ribonuclease H-like"/>
    <property type="match status" value="1"/>
</dbReference>
<dbReference type="Gramene" id="Tc09v2_t017570.1">
    <property type="protein sequence ID" value="Tc09v2_p017570.1"/>
    <property type="gene ID" value="Tc09v2_g017570"/>
</dbReference>
<dbReference type="RefSeq" id="XP_017982354.1">
    <property type="nucleotide sequence ID" value="XM_018126865.1"/>
</dbReference>
<evidence type="ECO:0000313" key="4">
    <source>
        <dbReference type="RefSeq" id="XP_017982354.1"/>
    </source>
</evidence>
<dbReference type="Gene3D" id="3.10.10.10">
    <property type="entry name" value="HIV Type 1 Reverse Transcriptase, subunit A, domain 1"/>
    <property type="match status" value="1"/>
</dbReference>
<dbReference type="InterPro" id="IPR050951">
    <property type="entry name" value="Retrovirus_Pol_polyprotein"/>
</dbReference>
<evidence type="ECO:0000313" key="3">
    <source>
        <dbReference type="Proteomes" id="UP000694886"/>
    </source>
</evidence>
<dbReference type="Gene3D" id="1.10.340.70">
    <property type="match status" value="1"/>
</dbReference>
<dbReference type="SUPFAM" id="SSF56672">
    <property type="entry name" value="DNA/RNA polymerases"/>
    <property type="match status" value="1"/>
</dbReference>
<sequence length="347" mass="40191">MAQMKMRVLQEQLQELGKKGFIRPSTSSLGALILFVKKKDGSLRLCVDYRKLTRKRAKFELTDQCEDNFLRLKECLISTPVLSLPSGLGGYVVYCDASRVGLGCGLMQNGRVIAYASRQLKRHEQTILPMTWKWQRQWMELLKDYDYTTQYHLGKAIMVADALSRKSIGSLAHLFAERRSILRGWKSIGNMGGFKERDQKYMYGDDGLLKYESRTYVPDRDNLREDILEEAHITAYTVHLGATKMYHDLKMVYWWPSMKKDIVEYVAKCLTCQQVKVEHGKPPVKTSYGLAKYAKVYIDCIMRLHGVPMTIVSDRRPQFTNKFWRSLHEALSTRLDFSITYHPQTDG</sequence>
<dbReference type="FunFam" id="1.10.340.70:FF:000001">
    <property type="entry name" value="Retrovirus-related Pol polyprotein from transposon gypsy-like Protein"/>
    <property type="match status" value="1"/>
</dbReference>
<keyword evidence="1" id="KW-0511">Multifunctional enzyme</keyword>
<dbReference type="Pfam" id="PF17921">
    <property type="entry name" value="Integrase_H2C2"/>
    <property type="match status" value="1"/>
</dbReference>
<dbReference type="PANTHER" id="PTHR37984:SF5">
    <property type="entry name" value="PROTEIN NYNRIN-LIKE"/>
    <property type="match status" value="1"/>
</dbReference>
<dbReference type="GeneID" id="108663268"/>
<name>A0AB32WT88_THECC</name>
<dbReference type="InterPro" id="IPR012337">
    <property type="entry name" value="RNaseH-like_sf"/>
</dbReference>
<protein>
    <submittedName>
        <fullName evidence="4">Uncharacterized protein LOC108663268</fullName>
    </submittedName>
</protein>
<evidence type="ECO:0000256" key="1">
    <source>
        <dbReference type="ARBA" id="ARBA00023268"/>
    </source>
</evidence>
<dbReference type="InterPro" id="IPR001584">
    <property type="entry name" value="Integrase_cat-core"/>
</dbReference>
<reference evidence="4" key="2">
    <citation type="submission" date="2025-08" db="UniProtKB">
        <authorList>
            <consortium name="RefSeq"/>
        </authorList>
    </citation>
    <scope>IDENTIFICATION</scope>
</reference>
<dbReference type="GO" id="GO:0015074">
    <property type="term" value="P:DNA integration"/>
    <property type="evidence" value="ECO:0007669"/>
    <property type="project" value="InterPro"/>
</dbReference>
<dbReference type="PROSITE" id="PS50994">
    <property type="entry name" value="INTEGRASE"/>
    <property type="match status" value="1"/>
</dbReference>
<proteinExistence type="predicted"/>
<accession>A0AB32WT88</accession>
<dbReference type="Proteomes" id="UP000694886">
    <property type="component" value="Chromosome 9"/>
</dbReference>
<dbReference type="AlphaFoldDB" id="A0AB32WT88"/>
<dbReference type="PANTHER" id="PTHR37984">
    <property type="entry name" value="PROTEIN CBG26694"/>
    <property type="match status" value="1"/>
</dbReference>
<dbReference type="KEGG" id="tcc:108663268"/>
<evidence type="ECO:0000259" key="2">
    <source>
        <dbReference type="PROSITE" id="PS50994"/>
    </source>
</evidence>
<organism evidence="3 4">
    <name type="scientific">Theobroma cacao</name>
    <name type="common">Cacao</name>
    <name type="synonym">Cocoa</name>
    <dbReference type="NCBI Taxonomy" id="3641"/>
    <lineage>
        <taxon>Eukaryota</taxon>
        <taxon>Viridiplantae</taxon>
        <taxon>Streptophyta</taxon>
        <taxon>Embryophyta</taxon>
        <taxon>Tracheophyta</taxon>
        <taxon>Spermatophyta</taxon>
        <taxon>Magnoliopsida</taxon>
        <taxon>eudicotyledons</taxon>
        <taxon>Gunneridae</taxon>
        <taxon>Pentapetalae</taxon>
        <taxon>rosids</taxon>
        <taxon>malvids</taxon>
        <taxon>Malvales</taxon>
        <taxon>Malvaceae</taxon>
        <taxon>Byttnerioideae</taxon>
        <taxon>Theobroma</taxon>
    </lineage>
</organism>
<dbReference type="GO" id="GO:0003824">
    <property type="term" value="F:catalytic activity"/>
    <property type="evidence" value="ECO:0007669"/>
    <property type="project" value="UniProtKB-KW"/>
</dbReference>
<gene>
    <name evidence="4" type="primary">LOC108663268</name>
</gene>
<feature type="domain" description="Integrase catalytic" evidence="2">
    <location>
        <begin position="291"/>
        <end position="347"/>
    </location>
</feature>
<dbReference type="InterPro" id="IPR041577">
    <property type="entry name" value="RT_RNaseH_2"/>
</dbReference>